<dbReference type="AlphaFoldDB" id="A0A0P6XBY1"/>
<feature type="transmembrane region" description="Helical" evidence="1">
    <location>
        <begin position="6"/>
        <end position="22"/>
    </location>
</feature>
<feature type="transmembrane region" description="Helical" evidence="1">
    <location>
        <begin position="89"/>
        <end position="106"/>
    </location>
</feature>
<comment type="caution">
    <text evidence="2">The sequence shown here is derived from an EMBL/GenBank/DDBJ whole genome shotgun (WGS) entry which is preliminary data.</text>
</comment>
<evidence type="ECO:0000313" key="3">
    <source>
        <dbReference type="Proteomes" id="UP000050514"/>
    </source>
</evidence>
<evidence type="ECO:0008006" key="4">
    <source>
        <dbReference type="Google" id="ProtNLM"/>
    </source>
</evidence>
<feature type="transmembrane region" description="Helical" evidence="1">
    <location>
        <begin position="65"/>
        <end position="83"/>
    </location>
</feature>
<evidence type="ECO:0000256" key="1">
    <source>
        <dbReference type="SAM" id="Phobius"/>
    </source>
</evidence>
<proteinExistence type="predicted"/>
<keyword evidence="3" id="KW-1185">Reference proteome</keyword>
<name>A0A0P6XBY1_9CHLR</name>
<dbReference type="PANTHER" id="PTHR35007:SF1">
    <property type="entry name" value="PILUS ASSEMBLY PROTEIN"/>
    <property type="match status" value="1"/>
</dbReference>
<feature type="transmembrane region" description="Helical" evidence="1">
    <location>
        <begin position="235"/>
        <end position="254"/>
    </location>
</feature>
<sequence>MITLVGILAGLLVYVLFAPRRVRRGEASQRIAELYSLETARSLSELKPGSLDYKLLAAGVRMQPVTFRLLTIAVAVAAGVITWPFLPGLPALIIGVVAGYLPYAWLDDRVKSRGREIDRLLPVAVGRITAGLLAGSSVPEVLQKTGESLEVEGPNPLTAELMLTAAELRSKERQQALRGLAARSPSTSLSNLAYLLDGYSEAGGSKYAEVLQQISQRIQQILVARNRAVAKAGDALLSARIIPVVLLIVFLFLTRDPLIQESLLSLPVQIVISAGIGMMVLGYLLIRSIVSEAV</sequence>
<accession>A0A0P6XBY1</accession>
<dbReference type="PANTHER" id="PTHR35007">
    <property type="entry name" value="INTEGRAL MEMBRANE PROTEIN-RELATED"/>
    <property type="match status" value="1"/>
</dbReference>
<evidence type="ECO:0000313" key="2">
    <source>
        <dbReference type="EMBL" id="KPL77764.1"/>
    </source>
</evidence>
<dbReference type="Proteomes" id="UP000050514">
    <property type="component" value="Unassembled WGS sequence"/>
</dbReference>
<dbReference type="EMBL" id="LGHJ01000008">
    <property type="protein sequence ID" value="KPL77764.1"/>
    <property type="molecule type" value="Genomic_DNA"/>
</dbReference>
<dbReference type="OrthoDB" id="166459at2"/>
<keyword evidence="1" id="KW-0812">Transmembrane</keyword>
<gene>
    <name evidence="2" type="ORF">AC812_02645</name>
</gene>
<dbReference type="STRING" id="360411.AC812_02645"/>
<keyword evidence="1" id="KW-1133">Transmembrane helix</keyword>
<keyword evidence="1" id="KW-0472">Membrane</keyword>
<protein>
    <recommendedName>
        <fullName evidence="4">Type II secretion system protein GspF domain-containing protein</fullName>
    </recommendedName>
</protein>
<feature type="transmembrane region" description="Helical" evidence="1">
    <location>
        <begin position="266"/>
        <end position="286"/>
    </location>
</feature>
<dbReference type="RefSeq" id="WP_061914331.1">
    <property type="nucleotide sequence ID" value="NZ_DF967971.1"/>
</dbReference>
<organism evidence="2 3">
    <name type="scientific">Bellilinea caldifistulae</name>
    <dbReference type="NCBI Taxonomy" id="360411"/>
    <lineage>
        <taxon>Bacteria</taxon>
        <taxon>Bacillati</taxon>
        <taxon>Chloroflexota</taxon>
        <taxon>Anaerolineae</taxon>
        <taxon>Anaerolineales</taxon>
        <taxon>Anaerolineaceae</taxon>
        <taxon>Bellilinea</taxon>
    </lineage>
</organism>
<reference evidence="2 3" key="1">
    <citation type="submission" date="2015-07" db="EMBL/GenBank/DDBJ databases">
        <title>Draft genome of Bellilinea caldifistulae DSM 17877.</title>
        <authorList>
            <person name="Hemp J."/>
            <person name="Ward L.M."/>
            <person name="Pace L.A."/>
            <person name="Fischer W.W."/>
        </authorList>
    </citation>
    <scope>NUCLEOTIDE SEQUENCE [LARGE SCALE GENOMIC DNA]</scope>
    <source>
        <strain evidence="2 3">GOMI-1</strain>
    </source>
</reference>